<keyword evidence="2" id="KW-0808">Transferase</keyword>
<dbReference type="PROSITE" id="PS50042">
    <property type="entry name" value="CNMP_BINDING_3"/>
    <property type="match status" value="1"/>
</dbReference>
<organism evidence="2 3">
    <name type="scientific">Algoriphagus zhangzhouensis</name>
    <dbReference type="NCBI Taxonomy" id="1073327"/>
    <lineage>
        <taxon>Bacteria</taxon>
        <taxon>Pseudomonadati</taxon>
        <taxon>Bacteroidota</taxon>
        <taxon>Cytophagia</taxon>
        <taxon>Cytophagales</taxon>
        <taxon>Cyclobacteriaceae</taxon>
        <taxon>Algoriphagus</taxon>
    </lineage>
</organism>
<reference evidence="3" key="1">
    <citation type="submission" date="2016-12" db="EMBL/GenBank/DDBJ databases">
        <authorList>
            <person name="Varghese N."/>
            <person name="Submissions S."/>
        </authorList>
    </citation>
    <scope>NUCLEOTIDE SEQUENCE [LARGE SCALE GENOMIC DNA]</scope>
    <source>
        <strain evidence="3">DSM 25035</strain>
    </source>
</reference>
<dbReference type="Pfam" id="PF00027">
    <property type="entry name" value="cNMP_binding"/>
    <property type="match status" value="1"/>
</dbReference>
<evidence type="ECO:0000313" key="3">
    <source>
        <dbReference type="Proteomes" id="UP000184609"/>
    </source>
</evidence>
<protein>
    <submittedName>
        <fullName evidence="2">cAMP-binding domain of CRP or a regulatory subunit of cAMP-dependent protein kinases</fullName>
    </submittedName>
</protein>
<dbReference type="InterPro" id="IPR000595">
    <property type="entry name" value="cNMP-bd_dom"/>
</dbReference>
<accession>A0A1M7ZD61</accession>
<keyword evidence="3" id="KW-1185">Reference proteome</keyword>
<dbReference type="SUPFAM" id="SSF51206">
    <property type="entry name" value="cAMP-binding domain-like"/>
    <property type="match status" value="1"/>
</dbReference>
<gene>
    <name evidence="2" type="ORF">SAMN04488108_2363</name>
</gene>
<dbReference type="Gene3D" id="2.60.120.10">
    <property type="entry name" value="Jelly Rolls"/>
    <property type="match status" value="1"/>
</dbReference>
<dbReference type="InterPro" id="IPR014710">
    <property type="entry name" value="RmlC-like_jellyroll"/>
</dbReference>
<dbReference type="GO" id="GO:0016301">
    <property type="term" value="F:kinase activity"/>
    <property type="evidence" value="ECO:0007669"/>
    <property type="project" value="UniProtKB-KW"/>
</dbReference>
<dbReference type="SMART" id="SM00100">
    <property type="entry name" value="cNMP"/>
    <property type="match status" value="1"/>
</dbReference>
<dbReference type="STRING" id="1073327.SAMN04488108_2363"/>
<evidence type="ECO:0000313" key="2">
    <source>
        <dbReference type="EMBL" id="SHO62861.1"/>
    </source>
</evidence>
<dbReference type="Proteomes" id="UP000184609">
    <property type="component" value="Unassembled WGS sequence"/>
</dbReference>
<dbReference type="EMBL" id="FRXN01000003">
    <property type="protein sequence ID" value="SHO62861.1"/>
    <property type="molecule type" value="Genomic_DNA"/>
</dbReference>
<dbReference type="InterPro" id="IPR018490">
    <property type="entry name" value="cNMP-bd_dom_sf"/>
</dbReference>
<name>A0A1M7ZD61_9BACT</name>
<proteinExistence type="predicted"/>
<dbReference type="AlphaFoldDB" id="A0A1M7ZD61"/>
<dbReference type="CDD" id="cd00038">
    <property type="entry name" value="CAP_ED"/>
    <property type="match status" value="1"/>
</dbReference>
<keyword evidence="2" id="KW-0418">Kinase</keyword>
<sequence length="182" mass="21336">MKLMAENNKLIAEWGKFSHFLKRKEIPAKTTLLQEGQISKTAYFIEKGCVRSWFNNLGKDITFQFFLEGEGVASIESFVKDRPSTFSLETIEPSVILCISKIDLEQIIGLSPILKKDIEKHILHRLLHYQELFLSRIKDNPQKRYEELIRHRPDILQRIPQHYIASYLGITPVSLSRIRNRR</sequence>
<feature type="domain" description="Cyclic nucleotide-binding" evidence="1">
    <location>
        <begin position="21"/>
        <end position="125"/>
    </location>
</feature>
<evidence type="ECO:0000259" key="1">
    <source>
        <dbReference type="PROSITE" id="PS50042"/>
    </source>
</evidence>